<evidence type="ECO:0000313" key="2">
    <source>
        <dbReference type="Proteomes" id="UP000243807"/>
    </source>
</evidence>
<evidence type="ECO:0000313" key="1">
    <source>
        <dbReference type="EMBL" id="APZ44406.1"/>
    </source>
</evidence>
<dbReference type="RefSeq" id="WP_076838111.1">
    <property type="nucleotide sequence ID" value="NZ_CP019434.1"/>
</dbReference>
<dbReference type="GO" id="GO:0016616">
    <property type="term" value="F:oxidoreductase activity, acting on the CH-OH group of donors, NAD or NADP as acceptor"/>
    <property type="evidence" value="ECO:0007669"/>
    <property type="project" value="TreeGrafter"/>
</dbReference>
<reference evidence="1 2" key="1">
    <citation type="submission" date="2017-01" db="EMBL/GenBank/DDBJ databases">
        <title>Draft sequence of Acidihalobacter ferrooxidans strain DSM 14175 (strain V8).</title>
        <authorList>
            <person name="Khaleque H.N."/>
            <person name="Ramsay J.P."/>
            <person name="Murphy R.J.T."/>
            <person name="Kaksonen A.H."/>
            <person name="Boxall N.J."/>
            <person name="Watkin E.L.J."/>
        </authorList>
    </citation>
    <scope>NUCLEOTIDE SEQUENCE [LARGE SCALE GENOMIC DNA]</scope>
    <source>
        <strain evidence="1 2">V8</strain>
    </source>
</reference>
<organism evidence="1 2">
    <name type="scientific">Acidihalobacter ferrooxydans</name>
    <dbReference type="NCBI Taxonomy" id="1765967"/>
    <lineage>
        <taxon>Bacteria</taxon>
        <taxon>Pseudomonadati</taxon>
        <taxon>Pseudomonadota</taxon>
        <taxon>Gammaproteobacteria</taxon>
        <taxon>Chromatiales</taxon>
        <taxon>Ectothiorhodospiraceae</taxon>
        <taxon>Acidihalobacter</taxon>
    </lineage>
</organism>
<dbReference type="Gene3D" id="3.40.50.720">
    <property type="entry name" value="NAD(P)-binding Rossmann-like Domain"/>
    <property type="match status" value="1"/>
</dbReference>
<dbReference type="KEGG" id="afy:BW247_15990"/>
<name>A0A1P8UKN7_9GAMM</name>
<proteinExistence type="predicted"/>
<dbReference type="PANTHER" id="PTHR45458:SF1">
    <property type="entry name" value="SHORT CHAIN DEHYDROGENASE"/>
    <property type="match status" value="1"/>
</dbReference>
<sequence length="228" mass="24233">MKPTVLITGANRGIGLEFVRQYVDEGWRVHACCRHPDAANQLYELAGPDVLVHRLDVADAGQITALAGKLRDEPLDLLINNAGVYGPPGARFGALEPEGWLDTLRINSIAPLLMAQAFRNHIEAGGGRTIATLTSKMGSIGDNASGGSYIYRSSKAALNAALYSLSLDLAPHIKVLILHPGWVRTDMGGPSGEIDAVESARRLRGLIADAGPADSGRFTDIDGSTIPW</sequence>
<protein>
    <submittedName>
        <fullName evidence="1">Short-chain dehydrogenase</fullName>
    </submittedName>
</protein>
<dbReference type="STRING" id="1765967.BW247_15990"/>
<dbReference type="EMBL" id="CP019434">
    <property type="protein sequence ID" value="APZ44406.1"/>
    <property type="molecule type" value="Genomic_DNA"/>
</dbReference>
<dbReference type="InterPro" id="IPR052184">
    <property type="entry name" value="SDR_enzymes"/>
</dbReference>
<dbReference type="OrthoDB" id="5786478at2"/>
<dbReference type="PANTHER" id="PTHR45458">
    <property type="entry name" value="SHORT-CHAIN DEHYDROGENASE/REDUCTASE SDR"/>
    <property type="match status" value="1"/>
</dbReference>
<dbReference type="PRINTS" id="PR00081">
    <property type="entry name" value="GDHRDH"/>
</dbReference>
<gene>
    <name evidence="1" type="ORF">BW247_15990</name>
</gene>
<keyword evidence="2" id="KW-1185">Reference proteome</keyword>
<dbReference type="Proteomes" id="UP000243807">
    <property type="component" value="Chromosome"/>
</dbReference>
<dbReference type="Pfam" id="PF00106">
    <property type="entry name" value="adh_short"/>
    <property type="match status" value="1"/>
</dbReference>
<dbReference type="AlphaFoldDB" id="A0A1P8UKN7"/>
<dbReference type="InterPro" id="IPR002347">
    <property type="entry name" value="SDR_fam"/>
</dbReference>
<accession>A0A1P8UKN7</accession>
<dbReference type="SUPFAM" id="SSF51735">
    <property type="entry name" value="NAD(P)-binding Rossmann-fold domains"/>
    <property type="match status" value="1"/>
</dbReference>
<dbReference type="CDD" id="cd05325">
    <property type="entry name" value="carb_red_sniffer_like_SDR_c"/>
    <property type="match status" value="1"/>
</dbReference>
<dbReference type="InterPro" id="IPR036291">
    <property type="entry name" value="NAD(P)-bd_dom_sf"/>
</dbReference>